<dbReference type="NCBIfam" id="TIGR01764">
    <property type="entry name" value="excise"/>
    <property type="match status" value="1"/>
</dbReference>
<proteinExistence type="predicted"/>
<reference evidence="3 4" key="1">
    <citation type="submission" date="2019-05" db="EMBL/GenBank/DDBJ databases">
        <title>Genome sequence of Cellulomonas hominis strain CS1.</title>
        <authorList>
            <person name="Belmont J."/>
            <person name="Maclea K.S."/>
        </authorList>
    </citation>
    <scope>NUCLEOTIDE SEQUENCE [LARGE SCALE GENOMIC DNA]</scope>
    <source>
        <strain evidence="3 4">CS1</strain>
    </source>
</reference>
<dbReference type="AlphaFoldDB" id="A0A7Z8NT23"/>
<dbReference type="Pfam" id="PF12728">
    <property type="entry name" value="HTH_17"/>
    <property type="match status" value="1"/>
</dbReference>
<dbReference type="InterPro" id="IPR041657">
    <property type="entry name" value="HTH_17"/>
</dbReference>
<sequence>MPTHPLTPREVAEQLGQDEQTVRRLARRGELRGFKAGTGGITSPWRFRQAAVDEFIRKREAAVRRGRVA</sequence>
<dbReference type="InterPro" id="IPR009061">
    <property type="entry name" value="DNA-bd_dom_put_sf"/>
</dbReference>
<accession>A0A7Z8NT23</accession>
<comment type="caution">
    <text evidence="3">The sequence shown here is derived from an EMBL/GenBank/DDBJ whole genome shotgun (WGS) entry which is preliminary data.</text>
</comment>
<organism evidence="3 4">
    <name type="scientific">Cellulomonas hominis</name>
    <dbReference type="NCBI Taxonomy" id="156981"/>
    <lineage>
        <taxon>Bacteria</taxon>
        <taxon>Bacillati</taxon>
        <taxon>Actinomycetota</taxon>
        <taxon>Actinomycetes</taxon>
        <taxon>Micrococcales</taxon>
        <taxon>Cellulomonadaceae</taxon>
        <taxon>Cellulomonas</taxon>
    </lineage>
</organism>
<feature type="region of interest" description="Disordered" evidence="1">
    <location>
        <begin position="1"/>
        <end position="21"/>
    </location>
</feature>
<dbReference type="OrthoDB" id="5524782at2"/>
<dbReference type="Proteomes" id="UP000308121">
    <property type="component" value="Unassembled WGS sequence"/>
</dbReference>
<evidence type="ECO:0000313" key="4">
    <source>
        <dbReference type="Proteomes" id="UP000308121"/>
    </source>
</evidence>
<feature type="domain" description="Helix-turn-helix" evidence="2">
    <location>
        <begin position="6"/>
        <end position="59"/>
    </location>
</feature>
<evidence type="ECO:0000256" key="1">
    <source>
        <dbReference type="SAM" id="MobiDB-lite"/>
    </source>
</evidence>
<dbReference type="GO" id="GO:0003677">
    <property type="term" value="F:DNA binding"/>
    <property type="evidence" value="ECO:0007669"/>
    <property type="project" value="InterPro"/>
</dbReference>
<dbReference type="EMBL" id="SZYE01000006">
    <property type="protein sequence ID" value="TKR27182.1"/>
    <property type="molecule type" value="Genomic_DNA"/>
</dbReference>
<evidence type="ECO:0000313" key="3">
    <source>
        <dbReference type="EMBL" id="TKR27182.1"/>
    </source>
</evidence>
<protein>
    <submittedName>
        <fullName evidence="3">Helix-turn-helix domain-containing protein</fullName>
    </submittedName>
</protein>
<dbReference type="InterPro" id="IPR010093">
    <property type="entry name" value="SinI_DNA-bd"/>
</dbReference>
<dbReference type="RefSeq" id="WP_154728068.1">
    <property type="nucleotide sequence ID" value="NZ_SZYE01000006.1"/>
</dbReference>
<name>A0A7Z8NT23_9CELL</name>
<gene>
    <name evidence="3" type="ORF">FA014_02050</name>
</gene>
<evidence type="ECO:0000259" key="2">
    <source>
        <dbReference type="Pfam" id="PF12728"/>
    </source>
</evidence>
<dbReference type="SUPFAM" id="SSF46955">
    <property type="entry name" value="Putative DNA-binding domain"/>
    <property type="match status" value="1"/>
</dbReference>